<comment type="similarity">
    <text evidence="1">Belongs to the oxygen-dependent FAD-linked oxidoreductase family.</text>
</comment>
<dbReference type="AlphaFoldDB" id="A0A9W9SCG4"/>
<dbReference type="GO" id="GO:0016491">
    <property type="term" value="F:oxidoreductase activity"/>
    <property type="evidence" value="ECO:0007669"/>
    <property type="project" value="UniProtKB-KW"/>
</dbReference>
<dbReference type="InterPro" id="IPR016169">
    <property type="entry name" value="FAD-bd_PCMH_sub2"/>
</dbReference>
<dbReference type="GO" id="GO:0071949">
    <property type="term" value="F:FAD binding"/>
    <property type="evidence" value="ECO:0007669"/>
    <property type="project" value="InterPro"/>
</dbReference>
<evidence type="ECO:0000256" key="2">
    <source>
        <dbReference type="ARBA" id="ARBA00023002"/>
    </source>
</evidence>
<keyword evidence="6" id="KW-1185">Reference proteome</keyword>
<accession>A0A9W9SCG4</accession>
<dbReference type="EMBL" id="JAPZBT010000002">
    <property type="protein sequence ID" value="KAJ5375587.1"/>
    <property type="molecule type" value="Genomic_DNA"/>
</dbReference>
<organism evidence="5 6">
    <name type="scientific">Penicillium concentricum</name>
    <dbReference type="NCBI Taxonomy" id="293559"/>
    <lineage>
        <taxon>Eukaryota</taxon>
        <taxon>Fungi</taxon>
        <taxon>Dikarya</taxon>
        <taxon>Ascomycota</taxon>
        <taxon>Pezizomycotina</taxon>
        <taxon>Eurotiomycetes</taxon>
        <taxon>Eurotiomycetidae</taxon>
        <taxon>Eurotiales</taxon>
        <taxon>Aspergillaceae</taxon>
        <taxon>Penicillium</taxon>
    </lineage>
</organism>
<dbReference type="InterPro" id="IPR006094">
    <property type="entry name" value="Oxid_FAD_bind_N"/>
</dbReference>
<name>A0A9W9SCG4_9EURO</name>
<dbReference type="OrthoDB" id="9983560at2759"/>
<reference evidence="5" key="1">
    <citation type="submission" date="2022-12" db="EMBL/GenBank/DDBJ databases">
        <authorList>
            <person name="Petersen C."/>
        </authorList>
    </citation>
    <scope>NUCLEOTIDE SEQUENCE</scope>
    <source>
        <strain evidence="5">IBT 3081</strain>
    </source>
</reference>
<evidence type="ECO:0000256" key="3">
    <source>
        <dbReference type="SAM" id="SignalP"/>
    </source>
</evidence>
<protein>
    <submittedName>
        <fullName evidence="5">FAD-binding type 2</fullName>
    </submittedName>
</protein>
<keyword evidence="2" id="KW-0560">Oxidoreductase</keyword>
<dbReference type="PANTHER" id="PTHR13878">
    <property type="entry name" value="GULONOLACTONE OXIDASE"/>
    <property type="match status" value="1"/>
</dbReference>
<sequence length="568" mass="61457">MWASNVIFLSLALLGVEATPLQGNLHCKCTVKDTCWPALTDWKSFNKTLDGHLITTVPLGSPCHDPSYNGTECSTLADEWDYAPIHANNPSSIMMPVFQNGTCDPFHPRSDPCHLGNLVQYSVNATTTAHVQKAVRFAARNNLRLVIKNTGHDFLGRSTSAGALGLWTHNLDEITVLKDFQSPAYNGPAMRIGAGVQAAAAYTAAHENGYRAMGGSCPTVGLAGGFTQGGGLGALSSVNGLGADNVLEWEVVTANGNLVHASPTKNADLFWALAGGAGGTFGVVVSMTSRVFVDAPTAGASLVFELDAAPSANAFWDSISVFLTGATPLVDTGSFLLSQITNTTFQVIIAAPSVTESVLNTQLSYITGHLNQTGIAYSLTAQTDPSYFDFFSRYFGPLPNGIYPVAHLVGSRLLPREFFQSVESTQGLQDLLKSITPNQTYTVAVELFNVNQTSTTDRSVHPAWRDSIAHFLVYSTWDWSSRTEMDARSDRLTNEIIPTLEELTPGSGTYRNEANYRQKDWQKAFFGDNWDRLNSIQRTWDPQGIFYAPLSVGADQWAEKNGALCRVS</sequence>
<evidence type="ECO:0000313" key="6">
    <source>
        <dbReference type="Proteomes" id="UP001147752"/>
    </source>
</evidence>
<feature type="chain" id="PRO_5040881124" evidence="3">
    <location>
        <begin position="19"/>
        <end position="568"/>
    </location>
</feature>
<dbReference type="InterPro" id="IPR050432">
    <property type="entry name" value="FAD-linked_Oxidoreductases_BP"/>
</dbReference>
<feature type="signal peptide" evidence="3">
    <location>
        <begin position="1"/>
        <end position="18"/>
    </location>
</feature>
<reference evidence="5" key="2">
    <citation type="journal article" date="2023" name="IMA Fungus">
        <title>Comparative genomic study of the Penicillium genus elucidates a diverse pangenome and 15 lateral gene transfer events.</title>
        <authorList>
            <person name="Petersen C."/>
            <person name="Sorensen T."/>
            <person name="Nielsen M.R."/>
            <person name="Sondergaard T.E."/>
            <person name="Sorensen J.L."/>
            <person name="Fitzpatrick D.A."/>
            <person name="Frisvad J.C."/>
            <person name="Nielsen K.L."/>
        </authorList>
    </citation>
    <scope>NUCLEOTIDE SEQUENCE</scope>
    <source>
        <strain evidence="5">IBT 3081</strain>
    </source>
</reference>
<evidence type="ECO:0000256" key="1">
    <source>
        <dbReference type="ARBA" id="ARBA00005466"/>
    </source>
</evidence>
<dbReference type="GeneID" id="81464506"/>
<dbReference type="Pfam" id="PF01565">
    <property type="entry name" value="FAD_binding_4"/>
    <property type="match status" value="1"/>
</dbReference>
<gene>
    <name evidence="5" type="ORF">N7517_007593</name>
</gene>
<dbReference type="Proteomes" id="UP001147752">
    <property type="component" value="Unassembled WGS sequence"/>
</dbReference>
<dbReference type="Pfam" id="PF08031">
    <property type="entry name" value="BBE"/>
    <property type="match status" value="1"/>
</dbReference>
<dbReference type="InterPro" id="IPR012951">
    <property type="entry name" value="BBE"/>
</dbReference>
<keyword evidence="3" id="KW-0732">Signal</keyword>
<evidence type="ECO:0000313" key="5">
    <source>
        <dbReference type="EMBL" id="KAJ5375587.1"/>
    </source>
</evidence>
<dbReference type="PANTHER" id="PTHR13878:SF91">
    <property type="entry name" value="FAD BINDING DOMAIN PROTEIN (AFU_ORTHOLOGUE AFUA_6G12070)-RELATED"/>
    <property type="match status" value="1"/>
</dbReference>
<dbReference type="PROSITE" id="PS51387">
    <property type="entry name" value="FAD_PCMH"/>
    <property type="match status" value="1"/>
</dbReference>
<feature type="domain" description="FAD-binding PCMH-type" evidence="4">
    <location>
        <begin position="115"/>
        <end position="294"/>
    </location>
</feature>
<dbReference type="Gene3D" id="3.30.465.10">
    <property type="match status" value="2"/>
</dbReference>
<dbReference type="InterPro" id="IPR036318">
    <property type="entry name" value="FAD-bd_PCMH-like_sf"/>
</dbReference>
<proteinExistence type="inferred from homology"/>
<comment type="caution">
    <text evidence="5">The sequence shown here is derived from an EMBL/GenBank/DDBJ whole genome shotgun (WGS) entry which is preliminary data.</text>
</comment>
<dbReference type="SUPFAM" id="SSF56176">
    <property type="entry name" value="FAD-binding/transporter-associated domain-like"/>
    <property type="match status" value="1"/>
</dbReference>
<evidence type="ECO:0000259" key="4">
    <source>
        <dbReference type="PROSITE" id="PS51387"/>
    </source>
</evidence>
<dbReference type="InterPro" id="IPR016166">
    <property type="entry name" value="FAD-bd_PCMH"/>
</dbReference>
<dbReference type="RefSeq" id="XP_056581573.1">
    <property type="nucleotide sequence ID" value="XM_056725323.1"/>
</dbReference>